<keyword evidence="2" id="KW-1185">Reference proteome</keyword>
<gene>
    <name evidence="1" type="ORF">K3G42_028123</name>
</gene>
<sequence length="419" mass="45114">MAEKDGALKARGSSLSKVVAVVASGFLLLAGIGAGIWAIVMSALGSEGESLYVVQVSPGDQRLTLYDESERKWRLLCSSPADAKMAALGCEEMGFIRSLSHSVLSADISGVNGTSGYFCVDEYRLPFARRLNEAIVVCECPTGRFLATLCQDCGRQKLPVDRIVGGQDASLGKWPWQVSLRYDETHLCGGSVISDEWVVTAAHCFPERNRVVSRWRVFAGAVSQLSAKGLQVGVTSVVYHGGYQPFLDPNSEENSNDIALMHLGTPLSFSEYIQPICLPALGQPLVDGKICTVTGWGNTQYYGQQSDALQEASVPIISNSVCKSPDYYGSQIRPKMFCAGFAAGGTDACQGDSGGPFVCEDGISRTSRWRLCGIVSWGTGCALANKPGVYTKVNDFQGWIYRAMKKSILTRCFRASVIG</sequence>
<accession>A0ACB8FRW7</accession>
<name>A0ACB8FRW7_9SAUR</name>
<comment type="caution">
    <text evidence="1">The sequence shown here is derived from an EMBL/GenBank/DDBJ whole genome shotgun (WGS) entry which is preliminary data.</text>
</comment>
<proteinExistence type="predicted"/>
<evidence type="ECO:0000313" key="2">
    <source>
        <dbReference type="Proteomes" id="UP000827872"/>
    </source>
</evidence>
<dbReference type="EMBL" id="CM037619">
    <property type="protein sequence ID" value="KAH8008156.1"/>
    <property type="molecule type" value="Genomic_DNA"/>
</dbReference>
<dbReference type="Proteomes" id="UP000827872">
    <property type="component" value="Linkage Group LG06"/>
</dbReference>
<reference evidence="1" key="1">
    <citation type="submission" date="2021-08" db="EMBL/GenBank/DDBJ databases">
        <title>The first chromosome-level gecko genome reveals the dynamic sex chromosomes of Neotropical dwarf geckos (Sphaerodactylidae: Sphaerodactylus).</title>
        <authorList>
            <person name="Pinto B.J."/>
            <person name="Keating S.E."/>
            <person name="Gamble T."/>
        </authorList>
    </citation>
    <scope>NUCLEOTIDE SEQUENCE</scope>
    <source>
        <strain evidence="1">TG3544</strain>
    </source>
</reference>
<organism evidence="1 2">
    <name type="scientific">Sphaerodactylus townsendi</name>
    <dbReference type="NCBI Taxonomy" id="933632"/>
    <lineage>
        <taxon>Eukaryota</taxon>
        <taxon>Metazoa</taxon>
        <taxon>Chordata</taxon>
        <taxon>Craniata</taxon>
        <taxon>Vertebrata</taxon>
        <taxon>Euteleostomi</taxon>
        <taxon>Lepidosauria</taxon>
        <taxon>Squamata</taxon>
        <taxon>Bifurcata</taxon>
        <taxon>Gekkota</taxon>
        <taxon>Sphaerodactylidae</taxon>
        <taxon>Sphaerodactylus</taxon>
    </lineage>
</organism>
<protein>
    <submittedName>
        <fullName evidence="1">Uncharacterized protein</fullName>
    </submittedName>
</protein>
<evidence type="ECO:0000313" key="1">
    <source>
        <dbReference type="EMBL" id="KAH8008156.1"/>
    </source>
</evidence>